<dbReference type="PATRIC" id="fig|479117.4.peg.551"/>
<evidence type="ECO:0000313" key="4">
    <source>
        <dbReference type="Proteomes" id="UP000243589"/>
    </source>
</evidence>
<comment type="caution">
    <text evidence="3">The sequence shown here is derived from an EMBL/GenBank/DDBJ whole genome shotgun (WGS) entry which is preliminary data.</text>
</comment>
<keyword evidence="1" id="KW-1003">Cell membrane</keyword>
<organism evidence="3 4">
    <name type="scientific">Brevibacterium ravenspurgense</name>
    <dbReference type="NCBI Taxonomy" id="479117"/>
    <lineage>
        <taxon>Bacteria</taxon>
        <taxon>Bacillati</taxon>
        <taxon>Actinomycetota</taxon>
        <taxon>Actinomycetes</taxon>
        <taxon>Micrococcales</taxon>
        <taxon>Brevibacteriaceae</taxon>
        <taxon>Brevibacterium</taxon>
    </lineage>
</organism>
<keyword evidence="1" id="KW-0812">Transmembrane</keyword>
<dbReference type="GO" id="GO:0022857">
    <property type="term" value="F:transmembrane transporter activity"/>
    <property type="evidence" value="ECO:0007669"/>
    <property type="project" value="UniProtKB-UniRule"/>
</dbReference>
<protein>
    <recommendedName>
        <fullName evidence="1">Probable queuosine precursor transporter</fullName>
        <shortName evidence="1">Q precursor transporter</shortName>
    </recommendedName>
</protein>
<dbReference type="RefSeq" id="WP_157452688.1">
    <property type="nucleotide sequence ID" value="NZ_LQQC01000007.1"/>
</dbReference>
<dbReference type="HAMAP" id="MF_02088">
    <property type="entry name" value="Q_prec_transport"/>
    <property type="match status" value="1"/>
</dbReference>
<feature type="transmembrane region" description="Helical" evidence="1">
    <location>
        <begin position="184"/>
        <end position="211"/>
    </location>
</feature>
<feature type="transmembrane region" description="Helical" evidence="1">
    <location>
        <begin position="42"/>
        <end position="65"/>
    </location>
</feature>
<keyword evidence="4" id="KW-1185">Reference proteome</keyword>
<reference evidence="3 4" key="1">
    <citation type="submission" date="2016-01" db="EMBL/GenBank/DDBJ databases">
        <title>Use of Whole Genome Sequencing to ascertain that Brevibacterium massiliense (Roux, Raoult 2009) is a later heterotypic synonym of Brevibacterium ravenspurgense (Mages 2008).</title>
        <authorList>
            <person name="Bernier A.-M."/>
            <person name="Burdz T."/>
            <person name="Huynh C."/>
            <person name="Pachecho A.L."/>
            <person name="Wiebe D."/>
            <person name="Bonner C."/>
            <person name="Bernard K."/>
        </authorList>
    </citation>
    <scope>NUCLEOTIDE SEQUENCE [LARGE SCALE GENOMIC DNA]</scope>
    <source>
        <strain evidence="3 4">CCUG56047</strain>
    </source>
</reference>
<dbReference type="Pfam" id="PF02592">
    <property type="entry name" value="Vut_1"/>
    <property type="match status" value="1"/>
</dbReference>
<accession>A0A150HA63</accession>
<dbReference type="EMBL" id="LQQC01000007">
    <property type="protein sequence ID" value="KXZ58997.1"/>
    <property type="molecule type" value="Genomic_DNA"/>
</dbReference>
<gene>
    <name evidence="3" type="primary">yhhQ</name>
    <name evidence="3" type="ORF">Bravens_00549</name>
</gene>
<dbReference type="PANTHER" id="PTHR34300">
    <property type="entry name" value="QUEUOSINE PRECURSOR TRANSPORTER-RELATED"/>
    <property type="match status" value="1"/>
</dbReference>
<dbReference type="GO" id="GO:0005886">
    <property type="term" value="C:plasma membrane"/>
    <property type="evidence" value="ECO:0007669"/>
    <property type="project" value="UniProtKB-SubCell"/>
</dbReference>
<feature type="transmembrane region" description="Helical" evidence="1">
    <location>
        <begin position="217"/>
        <end position="239"/>
    </location>
</feature>
<comment type="subcellular location">
    <subcellularLocation>
        <location evidence="1">Cell membrane</location>
        <topology evidence="1">Multi-pass membrane protein</topology>
    </subcellularLocation>
</comment>
<evidence type="ECO:0000256" key="1">
    <source>
        <dbReference type="HAMAP-Rule" id="MF_02088"/>
    </source>
</evidence>
<evidence type="ECO:0000256" key="2">
    <source>
        <dbReference type="SAM" id="MobiDB-lite"/>
    </source>
</evidence>
<comment type="similarity">
    <text evidence="1">Belongs to the vitamin uptake transporter (VUT/ECF) (TC 2.A.88) family. Q precursor transporter subfamily.</text>
</comment>
<dbReference type="NCBIfam" id="TIGR00697">
    <property type="entry name" value="queuosine precursor transporter"/>
    <property type="match status" value="1"/>
</dbReference>
<dbReference type="AlphaFoldDB" id="A0A150HA63"/>
<feature type="region of interest" description="Disordered" evidence="2">
    <location>
        <begin position="1"/>
        <end position="23"/>
    </location>
</feature>
<comment type="function">
    <text evidence="1">Involved in the import of queuosine (Q) precursors, required for Q precursor salvage.</text>
</comment>
<dbReference type="InterPro" id="IPR003744">
    <property type="entry name" value="YhhQ"/>
</dbReference>
<dbReference type="PANTHER" id="PTHR34300:SF2">
    <property type="entry name" value="QUEUOSINE PRECURSOR TRANSPORTER-RELATED"/>
    <property type="match status" value="1"/>
</dbReference>
<feature type="transmembrane region" description="Helical" evidence="1">
    <location>
        <begin position="110"/>
        <end position="130"/>
    </location>
</feature>
<keyword evidence="1" id="KW-0472">Membrane</keyword>
<evidence type="ECO:0000313" key="3">
    <source>
        <dbReference type="EMBL" id="KXZ58997.1"/>
    </source>
</evidence>
<proteinExistence type="inferred from homology"/>
<feature type="transmembrane region" description="Helical" evidence="1">
    <location>
        <begin position="77"/>
        <end position="98"/>
    </location>
</feature>
<keyword evidence="1" id="KW-1133">Transmembrane helix</keyword>
<name>A0A150HA63_9MICO</name>
<sequence>MNADTVPGSGRQEPHESRPASAQSAQKAGARLVAFASSRGRYYAVVLAFFCVALLVSNISATKVIAFFPMGESTDNYWIVADGGAFLFPFVYIMGDVISEVYGFAAARKAVIMGFVSQLGASLIFLLVIIAPPGPGYDGQEAFAAVLGFYPRIVAASLAGYAVGQMLNAFVLVRIKRRMGERALWVRLLGSTGVGEAADTVIFCTVAFAGVIPGGEFIKYVLFGFVYKVAVEVLFLPVTQVVIRWFKKREGTYSIETDAERRAEGARV</sequence>
<dbReference type="Proteomes" id="UP000243589">
    <property type="component" value="Unassembled WGS sequence"/>
</dbReference>
<keyword evidence="1" id="KW-0813">Transport</keyword>